<gene>
    <name evidence="2" type="ORF">HZH68_008967</name>
</gene>
<dbReference type="EMBL" id="JACSDZ010000008">
    <property type="protein sequence ID" value="KAF7397745.1"/>
    <property type="molecule type" value="Genomic_DNA"/>
</dbReference>
<sequence length="183" mass="19066">MGCKVHTRLSPSDFEIENTRMLEAWSTRTYCCQQDGCNSGPSLTSSSNGYVVDVRKPFYTAPGSSAAASFGNATILLPSTKGITTTTITTTSAAATITTTTTTTIIIAAAAAAATTTTTTINRRIVTVCAYDVNVNAMFARFHVSKTSINSRNSNSSSNSSNSNSSSGDSNSNSSNNGSIVNR</sequence>
<dbReference type="Proteomes" id="UP000617340">
    <property type="component" value="Unassembled WGS sequence"/>
</dbReference>
<evidence type="ECO:0000313" key="3">
    <source>
        <dbReference type="Proteomes" id="UP000617340"/>
    </source>
</evidence>
<evidence type="ECO:0000256" key="1">
    <source>
        <dbReference type="SAM" id="MobiDB-lite"/>
    </source>
</evidence>
<proteinExistence type="predicted"/>
<accession>A0A834N6Q0</accession>
<reference evidence="2" key="1">
    <citation type="journal article" date="2020" name="G3 (Bethesda)">
        <title>High-Quality Assemblies for Three Invasive Social Wasps from the &lt;i&gt;Vespula&lt;/i&gt; Genus.</title>
        <authorList>
            <person name="Harrop T.W.R."/>
            <person name="Guhlin J."/>
            <person name="McLaughlin G.M."/>
            <person name="Permina E."/>
            <person name="Stockwell P."/>
            <person name="Gilligan J."/>
            <person name="Le Lec M.F."/>
            <person name="Gruber M.A.M."/>
            <person name="Quinn O."/>
            <person name="Lovegrove M."/>
            <person name="Duncan E.J."/>
            <person name="Remnant E.J."/>
            <person name="Van Eeckhoven J."/>
            <person name="Graham B."/>
            <person name="Knapp R.A."/>
            <person name="Langford K.W."/>
            <person name="Kronenberg Z."/>
            <person name="Press M.O."/>
            <person name="Eacker S.M."/>
            <person name="Wilson-Rankin E.E."/>
            <person name="Purcell J."/>
            <person name="Lester P.J."/>
            <person name="Dearden P.K."/>
        </authorList>
    </citation>
    <scope>NUCLEOTIDE SEQUENCE</scope>
    <source>
        <strain evidence="2">Linc-1</strain>
    </source>
</reference>
<comment type="caution">
    <text evidence="2">The sequence shown here is derived from an EMBL/GenBank/DDBJ whole genome shotgun (WGS) entry which is preliminary data.</text>
</comment>
<evidence type="ECO:0000313" key="2">
    <source>
        <dbReference type="EMBL" id="KAF7397745.1"/>
    </source>
</evidence>
<feature type="region of interest" description="Disordered" evidence="1">
    <location>
        <begin position="149"/>
        <end position="183"/>
    </location>
</feature>
<protein>
    <submittedName>
        <fullName evidence="2">Uncharacterized protein</fullName>
    </submittedName>
</protein>
<organism evidence="2 3">
    <name type="scientific">Vespula germanica</name>
    <name type="common">German yellow jacket</name>
    <name type="synonym">Paravespula germanica</name>
    <dbReference type="NCBI Taxonomy" id="30212"/>
    <lineage>
        <taxon>Eukaryota</taxon>
        <taxon>Metazoa</taxon>
        <taxon>Ecdysozoa</taxon>
        <taxon>Arthropoda</taxon>
        <taxon>Hexapoda</taxon>
        <taxon>Insecta</taxon>
        <taxon>Pterygota</taxon>
        <taxon>Neoptera</taxon>
        <taxon>Endopterygota</taxon>
        <taxon>Hymenoptera</taxon>
        <taxon>Apocrita</taxon>
        <taxon>Aculeata</taxon>
        <taxon>Vespoidea</taxon>
        <taxon>Vespidae</taxon>
        <taxon>Vespinae</taxon>
        <taxon>Vespula</taxon>
    </lineage>
</organism>
<name>A0A834N6Q0_VESGE</name>
<dbReference type="AlphaFoldDB" id="A0A834N6Q0"/>
<keyword evidence="3" id="KW-1185">Reference proteome</keyword>